<dbReference type="InterPro" id="IPR005182">
    <property type="entry name" value="YdbS-like_PH"/>
</dbReference>
<reference evidence="2 3" key="1">
    <citation type="submission" date="2012-01" db="EMBL/GenBank/DDBJ databases">
        <title>The Genome Sequence of Helcococcus kunzii ATCC 51366.</title>
        <authorList>
            <consortium name="The Broad Institute Genome Sequencing Platform"/>
            <person name="Earl A."/>
            <person name="Ward D."/>
            <person name="Feldgarden M."/>
            <person name="Gevers D."/>
            <person name="Huys G."/>
            <person name="Young S.K."/>
            <person name="Zeng Q."/>
            <person name="Gargeya S."/>
            <person name="Fitzgerald M."/>
            <person name="Haas B."/>
            <person name="Abouelleil A."/>
            <person name="Alvarado L."/>
            <person name="Arachchi H.M."/>
            <person name="Berlin A."/>
            <person name="Chapman S.B."/>
            <person name="Gearin G."/>
            <person name="Goldberg J."/>
            <person name="Griggs A."/>
            <person name="Gujja S."/>
            <person name="Hansen M."/>
            <person name="Heiman D."/>
            <person name="Howarth C."/>
            <person name="Larimer J."/>
            <person name="Lui A."/>
            <person name="MacDonald P.J.P."/>
            <person name="McCowen C."/>
            <person name="Montmayeur A."/>
            <person name="Murphy C."/>
            <person name="Neiman D."/>
            <person name="Pearson M."/>
            <person name="Priest M."/>
            <person name="Roberts A."/>
            <person name="Saif S."/>
            <person name="Shea T."/>
            <person name="Sisk P."/>
            <person name="Stolte C."/>
            <person name="Sykes S."/>
            <person name="Wortman J."/>
            <person name="Nusbaum C."/>
            <person name="Birren B."/>
        </authorList>
    </citation>
    <scope>NUCLEOTIDE SEQUENCE [LARGE SCALE GENOMIC DNA]</scope>
    <source>
        <strain evidence="2 3">ATCC 51366</strain>
    </source>
</reference>
<organism evidence="2 3">
    <name type="scientific">Helcococcus kunzii ATCC 51366</name>
    <dbReference type="NCBI Taxonomy" id="883114"/>
    <lineage>
        <taxon>Bacteria</taxon>
        <taxon>Bacillati</taxon>
        <taxon>Bacillota</taxon>
        <taxon>Tissierellia</taxon>
        <taxon>Tissierellales</taxon>
        <taxon>Peptoniphilaceae</taxon>
        <taxon>Helcococcus</taxon>
    </lineage>
</organism>
<dbReference type="PATRIC" id="fig|883114.3.peg.980"/>
<evidence type="ECO:0000259" key="1">
    <source>
        <dbReference type="Pfam" id="PF03703"/>
    </source>
</evidence>
<comment type="caution">
    <text evidence="2">The sequence shown here is derived from an EMBL/GenBank/DDBJ whole genome shotgun (WGS) entry which is preliminary data.</text>
</comment>
<dbReference type="RefSeq" id="WP_005398464.1">
    <property type="nucleotide sequence ID" value="NZ_JH601088.1"/>
</dbReference>
<dbReference type="HOGENOM" id="CLU_133070_0_0_9"/>
<evidence type="ECO:0000313" key="3">
    <source>
        <dbReference type="Proteomes" id="UP000004191"/>
    </source>
</evidence>
<proteinExistence type="predicted"/>
<sequence>MDLNFLWSEKKRILGLPISFTRYSVTEDRFFKEVGLFNTNEDQTQLYKVTDITVSRSFGQKILGLGSITLLTSDPSNPKVLIQNIPDPRNVSELLNKLVEKEKREKNVIFYESQNNPTNF</sequence>
<protein>
    <recommendedName>
        <fullName evidence="1">YdbS-like PH domain-containing protein</fullName>
    </recommendedName>
</protein>
<dbReference type="GeneID" id="96998983"/>
<dbReference type="eggNOG" id="COG3428">
    <property type="taxonomic scope" value="Bacteria"/>
</dbReference>
<feature type="domain" description="YdbS-like PH" evidence="1">
    <location>
        <begin position="20"/>
        <end position="93"/>
    </location>
</feature>
<dbReference type="Proteomes" id="UP000004191">
    <property type="component" value="Unassembled WGS sequence"/>
</dbReference>
<dbReference type="AlphaFoldDB" id="H3NNS9"/>
<gene>
    <name evidence="2" type="ORF">HMPREF9709_00990</name>
</gene>
<dbReference type="EMBL" id="AGEI01000021">
    <property type="protein sequence ID" value="EHR34054.1"/>
    <property type="molecule type" value="Genomic_DNA"/>
</dbReference>
<name>H3NNS9_9FIRM</name>
<keyword evidence="3" id="KW-1185">Reference proteome</keyword>
<dbReference type="OrthoDB" id="9790842at2"/>
<dbReference type="STRING" id="883114.HMPREF9709_00990"/>
<evidence type="ECO:0000313" key="2">
    <source>
        <dbReference type="EMBL" id="EHR34054.1"/>
    </source>
</evidence>
<dbReference type="PANTHER" id="PTHR37938:SF1">
    <property type="entry name" value="BLL0215 PROTEIN"/>
    <property type="match status" value="1"/>
</dbReference>
<dbReference type="PANTHER" id="PTHR37938">
    <property type="entry name" value="BLL0215 PROTEIN"/>
    <property type="match status" value="1"/>
</dbReference>
<accession>H3NNS9</accession>
<dbReference type="Pfam" id="PF03703">
    <property type="entry name" value="bPH_2"/>
    <property type="match status" value="1"/>
</dbReference>